<feature type="domain" description="SHSP" evidence="4">
    <location>
        <begin position="38"/>
        <end position="153"/>
    </location>
</feature>
<evidence type="ECO:0000313" key="5">
    <source>
        <dbReference type="EMBL" id="RZC23859.1"/>
    </source>
</evidence>
<dbReference type="Proteomes" id="UP000289340">
    <property type="component" value="Chromosome 2"/>
</dbReference>
<evidence type="ECO:0000256" key="1">
    <source>
        <dbReference type="ARBA" id="ARBA00023016"/>
    </source>
</evidence>
<keyword evidence="6" id="KW-1185">Reference proteome</keyword>
<dbReference type="EMBL" id="QZWG01000002">
    <property type="protein sequence ID" value="RZC23859.1"/>
    <property type="molecule type" value="Genomic_DNA"/>
</dbReference>
<dbReference type="SUPFAM" id="SSF49764">
    <property type="entry name" value="HSP20-like chaperones"/>
    <property type="match status" value="1"/>
</dbReference>
<evidence type="ECO:0000259" key="4">
    <source>
        <dbReference type="PROSITE" id="PS01031"/>
    </source>
</evidence>
<evidence type="ECO:0000313" key="6">
    <source>
        <dbReference type="Proteomes" id="UP000289340"/>
    </source>
</evidence>
<keyword evidence="1 5" id="KW-0346">Stress response</keyword>
<dbReference type="FunFam" id="2.60.40.790:FF:000053">
    <property type="entry name" value="17.5 kDa class I heat shock protein"/>
    <property type="match status" value="1"/>
</dbReference>
<organism evidence="5 6">
    <name type="scientific">Glycine soja</name>
    <name type="common">Wild soybean</name>
    <dbReference type="NCBI Taxonomy" id="3848"/>
    <lineage>
        <taxon>Eukaryota</taxon>
        <taxon>Viridiplantae</taxon>
        <taxon>Streptophyta</taxon>
        <taxon>Embryophyta</taxon>
        <taxon>Tracheophyta</taxon>
        <taxon>Spermatophyta</taxon>
        <taxon>Magnoliopsida</taxon>
        <taxon>eudicotyledons</taxon>
        <taxon>Gunneridae</taxon>
        <taxon>Pentapetalae</taxon>
        <taxon>rosids</taxon>
        <taxon>fabids</taxon>
        <taxon>Fabales</taxon>
        <taxon>Fabaceae</taxon>
        <taxon>Papilionoideae</taxon>
        <taxon>50 kb inversion clade</taxon>
        <taxon>NPAAA clade</taxon>
        <taxon>indigoferoid/millettioid clade</taxon>
        <taxon>Phaseoleae</taxon>
        <taxon>Glycine</taxon>
        <taxon>Glycine subgen. Soja</taxon>
    </lineage>
</organism>
<evidence type="ECO:0000256" key="3">
    <source>
        <dbReference type="RuleBase" id="RU003616"/>
    </source>
</evidence>
<accession>A0A445LKT3</accession>
<dbReference type="InterPro" id="IPR031107">
    <property type="entry name" value="Small_HSP"/>
</dbReference>
<dbReference type="InterPro" id="IPR008978">
    <property type="entry name" value="HSP20-like_chaperone"/>
</dbReference>
<dbReference type="InterPro" id="IPR002068">
    <property type="entry name" value="A-crystallin/Hsp20_dom"/>
</dbReference>
<name>A0A445LKT3_GLYSO</name>
<dbReference type="PROSITE" id="PS01031">
    <property type="entry name" value="SHSP"/>
    <property type="match status" value="1"/>
</dbReference>
<dbReference type="CDD" id="cd06472">
    <property type="entry name" value="ACD_ScHsp26_like"/>
    <property type="match status" value="1"/>
</dbReference>
<gene>
    <name evidence="5" type="ORF">D0Y65_003261</name>
</gene>
<comment type="caution">
    <text evidence="5">The sequence shown here is derived from an EMBL/GenBank/DDBJ whole genome shotgun (WGS) entry which is preliminary data.</text>
</comment>
<dbReference type="AlphaFoldDB" id="A0A445LKT3"/>
<dbReference type="Gene3D" id="2.60.40.790">
    <property type="match status" value="1"/>
</dbReference>
<dbReference type="Pfam" id="PF00011">
    <property type="entry name" value="HSP20"/>
    <property type="match status" value="1"/>
</dbReference>
<comment type="similarity">
    <text evidence="2 3">Belongs to the small heat shock protein (HSP20) family.</text>
</comment>
<dbReference type="Gramene" id="XM_028343600.1">
    <property type="protein sequence ID" value="XP_028199401.1"/>
    <property type="gene ID" value="LOC114383884"/>
</dbReference>
<protein>
    <submittedName>
        <fullName evidence="5">17.6 kDa class I heat shock protein 3</fullName>
    </submittedName>
</protein>
<sequence length="153" mass="17747">MDWIGAYRGGQRSRDWCDPSSPFTDLWDPRRVGDADDITSSLAHAHVDWRETDKAHIFRADLPGVKKEDLKVQVEENKILQISGERVKEKEDQNDKWHRVERQCGSFLRRFRLPEDANPNQISCTLENGVLNVTVPKVEKKPENKNVRQIDVV</sequence>
<proteinExistence type="inferred from homology"/>
<dbReference type="SMR" id="A0A445LKT3"/>
<reference evidence="5 6" key="1">
    <citation type="submission" date="2018-09" db="EMBL/GenBank/DDBJ databases">
        <title>A high-quality reference genome of wild soybean provides a powerful tool to mine soybean genomes.</title>
        <authorList>
            <person name="Xie M."/>
            <person name="Chung C.Y.L."/>
            <person name="Li M.-W."/>
            <person name="Wong F.-L."/>
            <person name="Chan T.-F."/>
            <person name="Lam H.-M."/>
        </authorList>
    </citation>
    <scope>NUCLEOTIDE SEQUENCE [LARGE SCALE GENOMIC DNA]</scope>
    <source>
        <strain evidence="6">cv. W05</strain>
        <tissue evidence="5">Hypocotyl of etiolated seedlings</tissue>
    </source>
</reference>
<evidence type="ECO:0000256" key="2">
    <source>
        <dbReference type="PROSITE-ProRule" id="PRU00285"/>
    </source>
</evidence>
<dbReference type="PANTHER" id="PTHR11527">
    <property type="entry name" value="HEAT-SHOCK PROTEIN 20 FAMILY MEMBER"/>
    <property type="match status" value="1"/>
</dbReference>